<reference evidence="10 11" key="1">
    <citation type="journal article" date="2013" name="Genome Announc.">
        <title>Draft Genome Sequence of the Cellulolytic, Mesophilic, Anaerobic Bacterium Clostridium termitidis Strain CT1112 (DSM 5398).</title>
        <authorList>
            <person name="Lal S."/>
            <person name="Ramachandran U."/>
            <person name="Zhang X."/>
            <person name="Munir R."/>
            <person name="Sparling R."/>
            <person name="Levin D.B."/>
        </authorList>
    </citation>
    <scope>NUCLEOTIDE SEQUENCE [LARGE SCALE GENOMIC DNA]</scope>
    <source>
        <strain evidence="10 11">CT1112</strain>
    </source>
</reference>
<dbReference type="GO" id="GO:0008270">
    <property type="term" value="F:zinc ion binding"/>
    <property type="evidence" value="ECO:0007669"/>
    <property type="project" value="TreeGrafter"/>
</dbReference>
<dbReference type="InterPro" id="IPR036388">
    <property type="entry name" value="WH-like_DNA-bd_sf"/>
</dbReference>
<dbReference type="InterPro" id="IPR043135">
    <property type="entry name" value="Fur_C"/>
</dbReference>
<dbReference type="STRING" id="1195236.CTER_3847"/>
<evidence type="ECO:0000256" key="6">
    <source>
        <dbReference type="ARBA" id="ARBA00023125"/>
    </source>
</evidence>
<feature type="binding site" evidence="9">
    <location>
        <position position="133"/>
    </location>
    <ligand>
        <name>Fe cation</name>
        <dbReference type="ChEBI" id="CHEBI:24875"/>
    </ligand>
</feature>
<dbReference type="Gene3D" id="3.30.1490.190">
    <property type="match status" value="1"/>
</dbReference>
<organism evidence="10 11">
    <name type="scientific">Ruminiclostridium cellobioparum subsp. termitidis CT1112</name>
    <dbReference type="NCBI Taxonomy" id="1195236"/>
    <lineage>
        <taxon>Bacteria</taxon>
        <taxon>Bacillati</taxon>
        <taxon>Bacillota</taxon>
        <taxon>Clostridia</taxon>
        <taxon>Eubacteriales</taxon>
        <taxon>Oscillospiraceae</taxon>
        <taxon>Ruminiclostridium</taxon>
    </lineage>
</organism>
<dbReference type="RefSeq" id="WP_004628418.1">
    <property type="nucleotide sequence ID" value="NZ_AORV01000054.1"/>
</dbReference>
<dbReference type="GO" id="GO:0003700">
    <property type="term" value="F:DNA-binding transcription factor activity"/>
    <property type="evidence" value="ECO:0007669"/>
    <property type="project" value="InterPro"/>
</dbReference>
<comment type="cofactor">
    <cofactor evidence="9">
        <name>Mn(2+)</name>
        <dbReference type="ChEBI" id="CHEBI:29035"/>
    </cofactor>
    <cofactor evidence="9">
        <name>Fe(2+)</name>
        <dbReference type="ChEBI" id="CHEBI:29033"/>
    </cofactor>
    <text evidence="9">Binds 1 Mn(2+) or Fe(2+) ion per subunit.</text>
</comment>
<evidence type="ECO:0000256" key="1">
    <source>
        <dbReference type="ARBA" id="ARBA00007957"/>
    </source>
</evidence>
<dbReference type="PANTHER" id="PTHR33202:SF7">
    <property type="entry name" value="FERRIC UPTAKE REGULATION PROTEIN"/>
    <property type="match status" value="1"/>
</dbReference>
<sequence length="147" mass="16789">MNTGDDGFLKEKLKECGYKFTGQRAAILETMLQCSGQHVSTEEIFNIVKLKHPEIGLATVYRTMILLDKLGLVHKLDFDDGFSRYELVKPNEDHTHHHLICSSCGSVSEVEEDLLDSLEEEILKKNGFLVKDHRVQFYGLCSKCRNE</sequence>
<keyword evidence="9" id="KW-0408">Iron</keyword>
<feature type="binding site" evidence="8">
    <location>
        <position position="144"/>
    </location>
    <ligand>
        <name>Zn(2+)</name>
        <dbReference type="ChEBI" id="CHEBI:29105"/>
    </ligand>
</feature>
<gene>
    <name evidence="10" type="ORF">CTER_3847</name>
</gene>
<proteinExistence type="inferred from homology"/>
<keyword evidence="4 8" id="KW-0862">Zinc</keyword>
<dbReference type="AlphaFoldDB" id="S0FGV6"/>
<feature type="binding site" evidence="8">
    <location>
        <position position="141"/>
    </location>
    <ligand>
        <name>Zn(2+)</name>
        <dbReference type="ChEBI" id="CHEBI:29105"/>
    </ligand>
</feature>
<evidence type="ECO:0000256" key="3">
    <source>
        <dbReference type="ARBA" id="ARBA00022723"/>
    </source>
</evidence>
<dbReference type="eggNOG" id="COG0735">
    <property type="taxonomic scope" value="Bacteria"/>
</dbReference>
<dbReference type="PATRIC" id="fig|1195236.3.peg.4057"/>
<comment type="cofactor">
    <cofactor evidence="8">
        <name>Zn(2+)</name>
        <dbReference type="ChEBI" id="CHEBI:29105"/>
    </cofactor>
    <text evidence="8">Binds 1 zinc ion per subunit.</text>
</comment>
<dbReference type="Pfam" id="PF01475">
    <property type="entry name" value="FUR"/>
    <property type="match status" value="1"/>
</dbReference>
<protein>
    <submittedName>
        <fullName evidence="10">Fe2+/Zn2+ uptake regulation protein</fullName>
    </submittedName>
</protein>
<evidence type="ECO:0000313" key="10">
    <source>
        <dbReference type="EMBL" id="EMS70487.1"/>
    </source>
</evidence>
<evidence type="ECO:0000256" key="2">
    <source>
        <dbReference type="ARBA" id="ARBA00022491"/>
    </source>
</evidence>
<dbReference type="Gene3D" id="1.10.10.10">
    <property type="entry name" value="Winged helix-like DNA-binding domain superfamily/Winged helix DNA-binding domain"/>
    <property type="match status" value="1"/>
</dbReference>
<dbReference type="GO" id="GO:0045892">
    <property type="term" value="P:negative regulation of DNA-templated transcription"/>
    <property type="evidence" value="ECO:0007669"/>
    <property type="project" value="TreeGrafter"/>
</dbReference>
<name>S0FGV6_RUMCE</name>
<keyword evidence="11" id="KW-1185">Reference proteome</keyword>
<dbReference type="InterPro" id="IPR036390">
    <property type="entry name" value="WH_DNA-bd_sf"/>
</dbReference>
<evidence type="ECO:0000256" key="5">
    <source>
        <dbReference type="ARBA" id="ARBA00023015"/>
    </source>
</evidence>
<dbReference type="FunFam" id="1.10.10.10:FF:000051">
    <property type="entry name" value="Fur family transcriptional regulator"/>
    <property type="match status" value="1"/>
</dbReference>
<dbReference type="Proteomes" id="UP000014155">
    <property type="component" value="Unassembled WGS sequence"/>
</dbReference>
<feature type="binding site" evidence="8">
    <location>
        <position position="101"/>
    </location>
    <ligand>
        <name>Zn(2+)</name>
        <dbReference type="ChEBI" id="CHEBI:29105"/>
    </ligand>
</feature>
<dbReference type="CDD" id="cd07153">
    <property type="entry name" value="Fur_like"/>
    <property type="match status" value="1"/>
</dbReference>
<evidence type="ECO:0000313" key="11">
    <source>
        <dbReference type="Proteomes" id="UP000014155"/>
    </source>
</evidence>
<keyword evidence="6" id="KW-0238">DNA-binding</keyword>
<dbReference type="SUPFAM" id="SSF46785">
    <property type="entry name" value="Winged helix' DNA-binding domain"/>
    <property type="match status" value="1"/>
</dbReference>
<dbReference type="GO" id="GO:0000976">
    <property type="term" value="F:transcription cis-regulatory region binding"/>
    <property type="evidence" value="ECO:0007669"/>
    <property type="project" value="TreeGrafter"/>
</dbReference>
<evidence type="ECO:0000256" key="9">
    <source>
        <dbReference type="PIRSR" id="PIRSR602481-2"/>
    </source>
</evidence>
<keyword evidence="2" id="KW-0678">Repressor</keyword>
<feature type="binding site" evidence="8">
    <location>
        <position position="104"/>
    </location>
    <ligand>
        <name>Zn(2+)</name>
        <dbReference type="ChEBI" id="CHEBI:29105"/>
    </ligand>
</feature>
<keyword evidence="7" id="KW-0804">Transcription</keyword>
<evidence type="ECO:0000256" key="4">
    <source>
        <dbReference type="ARBA" id="ARBA00022833"/>
    </source>
</evidence>
<accession>S0FGV6</accession>
<dbReference type="InterPro" id="IPR002481">
    <property type="entry name" value="FUR"/>
</dbReference>
<keyword evidence="5" id="KW-0805">Transcription regulation</keyword>
<keyword evidence="3 8" id="KW-0479">Metal-binding</keyword>
<evidence type="ECO:0000256" key="8">
    <source>
        <dbReference type="PIRSR" id="PIRSR602481-1"/>
    </source>
</evidence>
<dbReference type="PANTHER" id="PTHR33202">
    <property type="entry name" value="ZINC UPTAKE REGULATION PROTEIN"/>
    <property type="match status" value="1"/>
</dbReference>
<dbReference type="GO" id="GO:1900376">
    <property type="term" value="P:regulation of secondary metabolite biosynthetic process"/>
    <property type="evidence" value="ECO:0007669"/>
    <property type="project" value="TreeGrafter"/>
</dbReference>
<comment type="similarity">
    <text evidence="1">Belongs to the Fur family.</text>
</comment>
<comment type="caution">
    <text evidence="10">The sequence shown here is derived from an EMBL/GenBank/DDBJ whole genome shotgun (WGS) entry which is preliminary data.</text>
</comment>
<dbReference type="EMBL" id="AORV01000054">
    <property type="protein sequence ID" value="EMS70487.1"/>
    <property type="molecule type" value="Genomic_DNA"/>
</dbReference>
<evidence type="ECO:0000256" key="7">
    <source>
        <dbReference type="ARBA" id="ARBA00023163"/>
    </source>
</evidence>